<dbReference type="EMBL" id="ML738594">
    <property type="protein sequence ID" value="KAE8166476.1"/>
    <property type="molecule type" value="Genomic_DNA"/>
</dbReference>
<gene>
    <name evidence="2" type="ORF">BDV40DRAFT_296598</name>
</gene>
<feature type="transmembrane region" description="Helical" evidence="1">
    <location>
        <begin position="146"/>
        <end position="164"/>
    </location>
</feature>
<keyword evidence="3" id="KW-1185">Reference proteome</keyword>
<sequence>MESPMRVIIFTCVTDIGGNPQGRHNTLGSAFCEEVLNREFRASLQPTGYDYVHIPADFDSAKPVKRWFIFDLNVRGELGADEVAQIPHQVYLGSRQGDNCGWHEEFIAPGVNYNIKTALKDYPLPVPLRVSLLSRCLGWRLPPACWTLFVILILLPVPGVLALVRRTRHLVLQGNSTSRDVYSGFVATDPEPTSHVLTHLASSAGVSYTHDSECALTVLNVSKVYDDDYEKENGC</sequence>
<accession>A0A5N6V635</accession>
<keyword evidence="1" id="KW-0472">Membrane</keyword>
<name>A0A5N6V635_ASPTM</name>
<dbReference type="OrthoDB" id="4297596at2759"/>
<reference evidence="2 3" key="1">
    <citation type="submission" date="2019-04" db="EMBL/GenBank/DDBJ databases">
        <title>Friends and foes A comparative genomics study of 23 Aspergillus species from section Flavi.</title>
        <authorList>
            <consortium name="DOE Joint Genome Institute"/>
            <person name="Kjaerbolling I."/>
            <person name="Vesth T."/>
            <person name="Frisvad J.C."/>
            <person name="Nybo J.L."/>
            <person name="Theobald S."/>
            <person name="Kildgaard S."/>
            <person name="Isbrandt T."/>
            <person name="Kuo A."/>
            <person name="Sato A."/>
            <person name="Lyhne E.K."/>
            <person name="Kogle M.E."/>
            <person name="Wiebenga A."/>
            <person name="Kun R.S."/>
            <person name="Lubbers R.J."/>
            <person name="Makela M.R."/>
            <person name="Barry K."/>
            <person name="Chovatia M."/>
            <person name="Clum A."/>
            <person name="Daum C."/>
            <person name="Haridas S."/>
            <person name="He G."/>
            <person name="LaButti K."/>
            <person name="Lipzen A."/>
            <person name="Mondo S."/>
            <person name="Riley R."/>
            <person name="Salamov A."/>
            <person name="Simmons B.A."/>
            <person name="Magnuson J.K."/>
            <person name="Henrissat B."/>
            <person name="Mortensen U.H."/>
            <person name="Larsen T.O."/>
            <person name="Devries R.P."/>
            <person name="Grigoriev I.V."/>
            <person name="Machida M."/>
            <person name="Baker S.E."/>
            <person name="Andersen M.R."/>
        </authorList>
    </citation>
    <scope>NUCLEOTIDE SEQUENCE [LARGE SCALE GENOMIC DNA]</scope>
    <source>
        <strain evidence="2 3">CBS 117626</strain>
    </source>
</reference>
<keyword evidence="1" id="KW-0812">Transmembrane</keyword>
<dbReference type="AlphaFoldDB" id="A0A5N6V635"/>
<protein>
    <submittedName>
        <fullName evidence="2">Uncharacterized protein</fullName>
    </submittedName>
</protein>
<evidence type="ECO:0000313" key="3">
    <source>
        <dbReference type="Proteomes" id="UP000326950"/>
    </source>
</evidence>
<keyword evidence="1" id="KW-1133">Transmembrane helix</keyword>
<evidence type="ECO:0000313" key="2">
    <source>
        <dbReference type="EMBL" id="KAE8166476.1"/>
    </source>
</evidence>
<evidence type="ECO:0000256" key="1">
    <source>
        <dbReference type="SAM" id="Phobius"/>
    </source>
</evidence>
<organism evidence="2 3">
    <name type="scientific">Aspergillus tamarii</name>
    <dbReference type="NCBI Taxonomy" id="41984"/>
    <lineage>
        <taxon>Eukaryota</taxon>
        <taxon>Fungi</taxon>
        <taxon>Dikarya</taxon>
        <taxon>Ascomycota</taxon>
        <taxon>Pezizomycotina</taxon>
        <taxon>Eurotiomycetes</taxon>
        <taxon>Eurotiomycetidae</taxon>
        <taxon>Eurotiales</taxon>
        <taxon>Aspergillaceae</taxon>
        <taxon>Aspergillus</taxon>
        <taxon>Aspergillus subgen. Circumdati</taxon>
    </lineage>
</organism>
<dbReference type="Proteomes" id="UP000326950">
    <property type="component" value="Unassembled WGS sequence"/>
</dbReference>
<proteinExistence type="predicted"/>